<sequence length="446" mass="48413">MKSSWERLGHFASHVDVRTVPQDGFQISLYPITTGKHPFHLSDTAVAFDVSRLFERCVGRKCDKLRIILYLGFEGTSTFSTIQMLQYDEKNVLQLTLDVDSLDDDVVTSAAHIFHHTSSEVFDEFLLQLEPRLHSSLAHDTKLMNSVSPPPQDIFAITSRWKPLDEALSRSKYPGIRKFNVICELKTTVLPVGYECVNDLVRDILPTFAAEIPPPVSCQGFGPYDALGVRGVCAYHRALNADSSPDDGVIREVMESDGMEPSSQTVYSSVKRSGESQARIANISLSSDHRAHSLSSVLAVTMQPTSILIALVTLACTTTFTAAAPTAIVTRGVDEILARDELRTLGARDIIELLHARNFDDASDSNLIRRGGVQSVPGPVANHAPTALSGSRETNTNANTNAAGGGAPSHQSLGAGTSLLYHDDREPPSNPSNPDVTLTMPRPPGL</sequence>
<comment type="caution">
    <text evidence="2">The sequence shown here is derived from an EMBL/GenBank/DDBJ whole genome shotgun (WGS) entry which is preliminary data.</text>
</comment>
<evidence type="ECO:0000256" key="1">
    <source>
        <dbReference type="SAM" id="MobiDB-lite"/>
    </source>
</evidence>
<dbReference type="Proteomes" id="UP000292702">
    <property type="component" value="Unassembled WGS sequence"/>
</dbReference>
<protein>
    <submittedName>
        <fullName evidence="2">Uncharacterized protein</fullName>
    </submittedName>
</protein>
<gene>
    <name evidence="2" type="ORF">EIP91_009156</name>
</gene>
<reference evidence="2 3" key="1">
    <citation type="submission" date="2018-11" db="EMBL/GenBank/DDBJ databases">
        <title>Genome assembly of Steccherinum ochraceum LE-BIN_3174, the white-rot fungus of the Steccherinaceae family (The Residual Polyporoid clade, Polyporales, Basidiomycota).</title>
        <authorList>
            <person name="Fedorova T.V."/>
            <person name="Glazunova O.A."/>
            <person name="Landesman E.O."/>
            <person name="Moiseenko K.V."/>
            <person name="Psurtseva N.V."/>
            <person name="Savinova O.S."/>
            <person name="Shakhova N.V."/>
            <person name="Tyazhelova T.V."/>
            <person name="Vasina D.V."/>
        </authorList>
    </citation>
    <scope>NUCLEOTIDE SEQUENCE [LARGE SCALE GENOMIC DNA]</scope>
    <source>
        <strain evidence="2 3">LE-BIN_3174</strain>
    </source>
</reference>
<keyword evidence="3" id="KW-1185">Reference proteome</keyword>
<accession>A0A4V2MV43</accession>
<name>A0A4V2MV43_9APHY</name>
<dbReference type="AlphaFoldDB" id="A0A4V2MV43"/>
<dbReference type="EMBL" id="RWJN01000515">
    <property type="protein sequence ID" value="TCD61017.1"/>
    <property type="molecule type" value="Genomic_DNA"/>
</dbReference>
<proteinExistence type="predicted"/>
<evidence type="ECO:0000313" key="2">
    <source>
        <dbReference type="EMBL" id="TCD61017.1"/>
    </source>
</evidence>
<organism evidence="2 3">
    <name type="scientific">Steccherinum ochraceum</name>
    <dbReference type="NCBI Taxonomy" id="92696"/>
    <lineage>
        <taxon>Eukaryota</taxon>
        <taxon>Fungi</taxon>
        <taxon>Dikarya</taxon>
        <taxon>Basidiomycota</taxon>
        <taxon>Agaricomycotina</taxon>
        <taxon>Agaricomycetes</taxon>
        <taxon>Polyporales</taxon>
        <taxon>Steccherinaceae</taxon>
        <taxon>Steccherinum</taxon>
    </lineage>
</organism>
<evidence type="ECO:0000313" key="3">
    <source>
        <dbReference type="Proteomes" id="UP000292702"/>
    </source>
</evidence>
<feature type="region of interest" description="Disordered" evidence="1">
    <location>
        <begin position="370"/>
        <end position="446"/>
    </location>
</feature>